<evidence type="ECO:0000313" key="3">
    <source>
        <dbReference type="Proteomes" id="UP000824540"/>
    </source>
</evidence>
<feature type="compositionally biased region" description="Basic and acidic residues" evidence="1">
    <location>
        <begin position="70"/>
        <end position="92"/>
    </location>
</feature>
<dbReference type="AlphaFoldDB" id="A0A8T2PW96"/>
<keyword evidence="3" id="KW-1185">Reference proteome</keyword>
<organism evidence="2 3">
    <name type="scientific">Albula glossodonta</name>
    <name type="common">roundjaw bonefish</name>
    <dbReference type="NCBI Taxonomy" id="121402"/>
    <lineage>
        <taxon>Eukaryota</taxon>
        <taxon>Metazoa</taxon>
        <taxon>Chordata</taxon>
        <taxon>Craniata</taxon>
        <taxon>Vertebrata</taxon>
        <taxon>Euteleostomi</taxon>
        <taxon>Actinopterygii</taxon>
        <taxon>Neopterygii</taxon>
        <taxon>Teleostei</taxon>
        <taxon>Albuliformes</taxon>
        <taxon>Albulidae</taxon>
        <taxon>Albula</taxon>
    </lineage>
</organism>
<dbReference type="Proteomes" id="UP000824540">
    <property type="component" value="Unassembled WGS sequence"/>
</dbReference>
<gene>
    <name evidence="2" type="ORF">JZ751_000451</name>
</gene>
<feature type="non-terminal residue" evidence="2">
    <location>
        <position position="1"/>
    </location>
</feature>
<comment type="caution">
    <text evidence="2">The sequence shown here is derived from an EMBL/GenBank/DDBJ whole genome shotgun (WGS) entry which is preliminary data.</text>
</comment>
<protein>
    <submittedName>
        <fullName evidence="2">Uncharacterized protein</fullName>
    </submittedName>
</protein>
<name>A0A8T2PW96_9TELE</name>
<proteinExistence type="predicted"/>
<dbReference type="EMBL" id="JAFBMS010000001">
    <property type="protein sequence ID" value="KAG9355613.1"/>
    <property type="molecule type" value="Genomic_DNA"/>
</dbReference>
<feature type="region of interest" description="Disordered" evidence="1">
    <location>
        <begin position="61"/>
        <end position="101"/>
    </location>
</feature>
<dbReference type="OrthoDB" id="10580166at2759"/>
<evidence type="ECO:0000313" key="2">
    <source>
        <dbReference type="EMBL" id="KAG9355613.1"/>
    </source>
</evidence>
<sequence>MKPAMAFLFPGSRLGTARYLSNPEQWIRVFANAAVKACHPSLSASHARNIYHRKFITGVSPGAAGGPAGHGDRDPPERSLRKERSLTQERSLKLSSSEDDM</sequence>
<evidence type="ECO:0000256" key="1">
    <source>
        <dbReference type="SAM" id="MobiDB-lite"/>
    </source>
</evidence>
<reference evidence="2" key="1">
    <citation type="thesis" date="2021" institute="BYU ScholarsArchive" country="Provo, UT, USA">
        <title>Applications of and Algorithms for Genome Assembly and Genomic Analyses with an Emphasis on Marine Teleosts.</title>
        <authorList>
            <person name="Pickett B.D."/>
        </authorList>
    </citation>
    <scope>NUCLEOTIDE SEQUENCE</scope>
    <source>
        <strain evidence="2">HI-2016</strain>
    </source>
</reference>
<accession>A0A8T2PW96</accession>